<feature type="transmembrane region" description="Helical" evidence="2">
    <location>
        <begin position="287"/>
        <end position="308"/>
    </location>
</feature>
<feature type="compositionally biased region" description="Polar residues" evidence="1">
    <location>
        <begin position="54"/>
        <end position="66"/>
    </location>
</feature>
<dbReference type="Proteomes" id="UP001286313">
    <property type="component" value="Unassembled WGS sequence"/>
</dbReference>
<reference evidence="3" key="1">
    <citation type="submission" date="2023-10" db="EMBL/GenBank/DDBJ databases">
        <title>Genome assemblies of two species of porcelain crab, Petrolisthes cinctipes and Petrolisthes manimaculis (Anomura: Porcellanidae).</title>
        <authorList>
            <person name="Angst P."/>
        </authorList>
    </citation>
    <scope>NUCLEOTIDE SEQUENCE</scope>
    <source>
        <strain evidence="3">PB745_01</strain>
        <tissue evidence="3">Gill</tissue>
    </source>
</reference>
<feature type="region of interest" description="Disordered" evidence="1">
    <location>
        <begin position="98"/>
        <end position="124"/>
    </location>
</feature>
<evidence type="ECO:0000256" key="2">
    <source>
        <dbReference type="SAM" id="Phobius"/>
    </source>
</evidence>
<keyword evidence="2" id="KW-1133">Transmembrane helix</keyword>
<feature type="region of interest" description="Disordered" evidence="1">
    <location>
        <begin position="1"/>
        <end position="66"/>
    </location>
</feature>
<proteinExistence type="predicted"/>
<dbReference type="AlphaFoldDB" id="A0AAE1FGZ2"/>
<comment type="caution">
    <text evidence="3">The sequence shown here is derived from an EMBL/GenBank/DDBJ whole genome shotgun (WGS) entry which is preliminary data.</text>
</comment>
<keyword evidence="4" id="KW-1185">Reference proteome</keyword>
<evidence type="ECO:0000256" key="1">
    <source>
        <dbReference type="SAM" id="MobiDB-lite"/>
    </source>
</evidence>
<sequence length="435" mass="50038">MKTAAGEGEAVSEPHLRRPRQRQFGPYGHSKTPTAQYTSNGNTPSGNDGIYRYSENTGNQNYDASNAYNNPYISSGLRHNPEYDSAISYNHQNYNNEGLYSNSNYENSGHLGGQQMNHNTNGGDFYSQSLEQLYRNQYNTQRDYDYSGFNQQQQQQQQLQQQQLQQQQQQQQQLLRGWNDRHTNWDTDLASYMSGLNPQMAPQQAIKGGSGYLWGPVRPDGSGESNEGQGSFINKLGVWNEIAEYFWGNKRSDSDYTEGYRGGGGGGGDINSGNPWMESRDKPTMDLYSLMALGLFTSFLAYIAFYFIEQNNEEEAARMLESRWGGDISRVLRLATEAIERWAALQLQPMIPSEEDKVVDERENEEKREIMREELLPVVRNEEDKVVDEWENEEKKEEMREETKYVRVVKIEERNVERDGENMVVKEEEKLGDNK</sequence>
<keyword evidence="2" id="KW-0472">Membrane</keyword>
<evidence type="ECO:0000313" key="3">
    <source>
        <dbReference type="EMBL" id="KAK3872957.1"/>
    </source>
</evidence>
<evidence type="ECO:0000313" key="4">
    <source>
        <dbReference type="Proteomes" id="UP001286313"/>
    </source>
</evidence>
<feature type="compositionally biased region" description="Polar residues" evidence="1">
    <location>
        <begin position="98"/>
        <end position="107"/>
    </location>
</feature>
<feature type="region of interest" description="Disordered" evidence="1">
    <location>
        <begin position="256"/>
        <end position="275"/>
    </location>
</feature>
<gene>
    <name evidence="3" type="ORF">Pcinc_021981</name>
</gene>
<organism evidence="3 4">
    <name type="scientific">Petrolisthes cinctipes</name>
    <name type="common">Flat porcelain crab</name>
    <dbReference type="NCBI Taxonomy" id="88211"/>
    <lineage>
        <taxon>Eukaryota</taxon>
        <taxon>Metazoa</taxon>
        <taxon>Ecdysozoa</taxon>
        <taxon>Arthropoda</taxon>
        <taxon>Crustacea</taxon>
        <taxon>Multicrustacea</taxon>
        <taxon>Malacostraca</taxon>
        <taxon>Eumalacostraca</taxon>
        <taxon>Eucarida</taxon>
        <taxon>Decapoda</taxon>
        <taxon>Pleocyemata</taxon>
        <taxon>Anomura</taxon>
        <taxon>Galatheoidea</taxon>
        <taxon>Porcellanidae</taxon>
        <taxon>Petrolisthes</taxon>
    </lineage>
</organism>
<feature type="compositionally biased region" description="Polar residues" evidence="1">
    <location>
        <begin position="31"/>
        <end position="46"/>
    </location>
</feature>
<protein>
    <submittedName>
        <fullName evidence="3">Uncharacterized protein</fullName>
    </submittedName>
</protein>
<name>A0AAE1FGZ2_PETCI</name>
<feature type="compositionally biased region" description="Gly residues" evidence="1">
    <location>
        <begin position="260"/>
        <end position="270"/>
    </location>
</feature>
<keyword evidence="2" id="KW-0812">Transmembrane</keyword>
<dbReference type="EMBL" id="JAWQEG010002281">
    <property type="protein sequence ID" value="KAK3872957.1"/>
    <property type="molecule type" value="Genomic_DNA"/>
</dbReference>
<accession>A0AAE1FGZ2</accession>
<feature type="compositionally biased region" description="Polar residues" evidence="1">
    <location>
        <begin position="114"/>
        <end position="124"/>
    </location>
</feature>